<sequence>MTVRRCAVIRLFLALVLITLTAPGCSVARRANDARPNPGRPAVIVPAAVAPPQPEGLDGTAGAPGPQVCTAISTALGKELGVKVTAKRYSWNDGGLPALDLCTLLLDDRPVQIGVSALPKQPDSLSRLSSGLTRGVPELGPDARLGTARLAFAAGDRVVRLTSPGGIDRSTATGIDRAKAVAIGLAVRAALPAVLRNARQVDAACQVSTSAAERFVGAQVQLRRDYRVNGALTCIWGTFDATVSIVESFDQETIPEISTTPPPSFAPIGEPGYYLPDQGELVFREGRRVVRVTALSDPARPVSLDTLVGIVGPLLPLFIR</sequence>
<evidence type="ECO:0008006" key="4">
    <source>
        <dbReference type="Google" id="ProtNLM"/>
    </source>
</evidence>
<evidence type="ECO:0000256" key="1">
    <source>
        <dbReference type="SAM" id="SignalP"/>
    </source>
</evidence>
<feature type="chain" id="PRO_5020414526" description="DUF3558 domain-containing protein" evidence="1">
    <location>
        <begin position="29"/>
        <end position="320"/>
    </location>
</feature>
<evidence type="ECO:0000313" key="3">
    <source>
        <dbReference type="Proteomes" id="UP000295151"/>
    </source>
</evidence>
<evidence type="ECO:0000313" key="2">
    <source>
        <dbReference type="EMBL" id="TDU84494.1"/>
    </source>
</evidence>
<protein>
    <recommendedName>
        <fullName evidence="4">DUF3558 domain-containing protein</fullName>
    </recommendedName>
</protein>
<proteinExistence type="predicted"/>
<keyword evidence="3" id="KW-1185">Reference proteome</keyword>
<accession>A0A4R7SYT4</accession>
<reference evidence="2 3" key="1">
    <citation type="submission" date="2019-03" db="EMBL/GenBank/DDBJ databases">
        <title>Genomic Encyclopedia of Type Strains, Phase III (KMG-III): the genomes of soil and plant-associated and newly described type strains.</title>
        <authorList>
            <person name="Whitman W."/>
        </authorList>
    </citation>
    <scope>NUCLEOTIDE SEQUENCE [LARGE SCALE GENOMIC DNA]</scope>
    <source>
        <strain evidence="2 3">VKM Ac-2575</strain>
    </source>
</reference>
<organism evidence="2 3">
    <name type="scientific">Kribbella voronezhensis</name>
    <dbReference type="NCBI Taxonomy" id="2512212"/>
    <lineage>
        <taxon>Bacteria</taxon>
        <taxon>Bacillati</taxon>
        <taxon>Actinomycetota</taxon>
        <taxon>Actinomycetes</taxon>
        <taxon>Propionibacteriales</taxon>
        <taxon>Kribbellaceae</taxon>
        <taxon>Kribbella</taxon>
    </lineage>
</organism>
<dbReference type="Proteomes" id="UP000295151">
    <property type="component" value="Unassembled WGS sequence"/>
</dbReference>
<comment type="caution">
    <text evidence="2">The sequence shown here is derived from an EMBL/GenBank/DDBJ whole genome shotgun (WGS) entry which is preliminary data.</text>
</comment>
<dbReference type="AlphaFoldDB" id="A0A4R7SYT4"/>
<dbReference type="RefSeq" id="WP_238158558.1">
    <property type="nucleotide sequence ID" value="NZ_SOCE01000002.1"/>
</dbReference>
<dbReference type="EMBL" id="SOCE01000002">
    <property type="protein sequence ID" value="TDU84494.1"/>
    <property type="molecule type" value="Genomic_DNA"/>
</dbReference>
<feature type="signal peptide" evidence="1">
    <location>
        <begin position="1"/>
        <end position="28"/>
    </location>
</feature>
<name>A0A4R7SYT4_9ACTN</name>
<gene>
    <name evidence="2" type="ORF">EV138_6965</name>
</gene>
<keyword evidence="1" id="KW-0732">Signal</keyword>